<proteinExistence type="predicted"/>
<dbReference type="KEGG" id="afj:AFERRID_23870"/>
<evidence type="ECO:0000313" key="1">
    <source>
        <dbReference type="EMBL" id="BBF66169.1"/>
    </source>
</evidence>
<keyword evidence="2" id="KW-1185">Reference proteome</keyword>
<dbReference type="AlphaFoldDB" id="A0A2Z6IL18"/>
<protein>
    <submittedName>
        <fullName evidence="1">Uncharacterized protein</fullName>
    </submittedName>
</protein>
<organism evidence="1 2">
    <name type="scientific">Acidithiobacillus ferridurans</name>
    <dbReference type="NCBI Taxonomy" id="1232575"/>
    <lineage>
        <taxon>Bacteria</taxon>
        <taxon>Pseudomonadati</taxon>
        <taxon>Pseudomonadota</taxon>
        <taxon>Acidithiobacillia</taxon>
        <taxon>Acidithiobacillales</taxon>
        <taxon>Acidithiobacillaceae</taxon>
        <taxon>Acidithiobacillus</taxon>
    </lineage>
</organism>
<evidence type="ECO:0000313" key="2">
    <source>
        <dbReference type="Proteomes" id="UP000280188"/>
    </source>
</evidence>
<gene>
    <name evidence="1" type="ORF">AFERRID_23870</name>
</gene>
<dbReference type="InterPro" id="IPR015032">
    <property type="entry name" value="ThsB__TIR-like_domain"/>
</dbReference>
<dbReference type="Proteomes" id="UP000280188">
    <property type="component" value="Chromosome"/>
</dbReference>
<name>A0A2Z6IL18_ACIFI</name>
<accession>A0A2Z6IL18</accession>
<dbReference type="Gene3D" id="3.40.50.11200">
    <property type="match status" value="1"/>
</dbReference>
<dbReference type="InterPro" id="IPR035897">
    <property type="entry name" value="Toll_tir_struct_dom_sf"/>
</dbReference>
<dbReference type="SUPFAM" id="SSF52200">
    <property type="entry name" value="Toll/Interleukin receptor TIR domain"/>
    <property type="match status" value="1"/>
</dbReference>
<reference evidence="1 2" key="1">
    <citation type="journal article" date="2018" name="Microbiol. Resour. Announc.">
        <title>Complete Genome Sequence of Acidithiobacillus ferridurans JCM 18981.</title>
        <authorList>
            <person name="Miyauchi T."/>
            <person name="Kouzuma A."/>
            <person name="Abe T."/>
            <person name="Watanabe K."/>
        </authorList>
    </citation>
    <scope>NUCLEOTIDE SEQUENCE [LARGE SCALE GENOMIC DNA]</scope>
    <source>
        <strain evidence="2">ATCC 33020 / DSM 29468 / JCM 18981 / 11Fe</strain>
    </source>
</reference>
<dbReference type="EMBL" id="AP018795">
    <property type="protein sequence ID" value="BBF66169.1"/>
    <property type="molecule type" value="Genomic_DNA"/>
</dbReference>
<dbReference type="Pfam" id="PF08937">
    <property type="entry name" value="ThsB_TIR"/>
    <property type="match status" value="1"/>
</dbReference>
<sequence length="166" mass="18343">MGGGSGGGLFSSDIKSLEDKVKQRLAEAIGDVSRHVFISFDHDDLHEVNLLRGQAKNDKLDLQFDDHSLKEPVDSANADYIKRNIREKIDRCSVTVVYLTDKTASSEWVNWEIEESLKRGKGVVGVHKGDIPPAKTPPAFQQNGCKAVKWGHAALMEAIEEASTKR</sequence>
<dbReference type="RefSeq" id="WP_126605274.1">
    <property type="nucleotide sequence ID" value="NZ_AP018795.1"/>
</dbReference>